<name>A0AA88TFA7_9TELE</name>
<organism evidence="1 2">
    <name type="scientific">Cirrhinus molitorella</name>
    <name type="common">mud carp</name>
    <dbReference type="NCBI Taxonomy" id="172907"/>
    <lineage>
        <taxon>Eukaryota</taxon>
        <taxon>Metazoa</taxon>
        <taxon>Chordata</taxon>
        <taxon>Craniata</taxon>
        <taxon>Vertebrata</taxon>
        <taxon>Euteleostomi</taxon>
        <taxon>Actinopterygii</taxon>
        <taxon>Neopterygii</taxon>
        <taxon>Teleostei</taxon>
        <taxon>Ostariophysi</taxon>
        <taxon>Cypriniformes</taxon>
        <taxon>Cyprinidae</taxon>
        <taxon>Labeoninae</taxon>
        <taxon>Labeonini</taxon>
        <taxon>Cirrhinus</taxon>
    </lineage>
</organism>
<reference evidence="1" key="1">
    <citation type="submission" date="2023-08" db="EMBL/GenBank/DDBJ databases">
        <title>Chromosome-level Genome Assembly of mud carp (Cirrhinus molitorella).</title>
        <authorList>
            <person name="Liu H."/>
        </authorList>
    </citation>
    <scope>NUCLEOTIDE SEQUENCE</scope>
    <source>
        <strain evidence="1">Prfri</strain>
        <tissue evidence="1">Muscle</tissue>
    </source>
</reference>
<proteinExistence type="predicted"/>
<dbReference type="EMBL" id="JAUYZG010000020">
    <property type="protein sequence ID" value="KAK2876245.1"/>
    <property type="molecule type" value="Genomic_DNA"/>
</dbReference>
<sequence length="136" mass="14757">MKNTTSTAFQKLQKLPTCFPEDKSINLKGLSTRCSDVIRSAAEVSWPLLAVFPAAELCQADSNKTLREVSGELVKVSRAAVWVSSKRHEGGGSCCILLQSAGTQDSKTAATDNRRDIQEELPVNLHLLSAEEAQLL</sequence>
<comment type="caution">
    <text evidence="1">The sequence shown here is derived from an EMBL/GenBank/DDBJ whole genome shotgun (WGS) entry which is preliminary data.</text>
</comment>
<keyword evidence="2" id="KW-1185">Reference proteome</keyword>
<evidence type="ECO:0000313" key="1">
    <source>
        <dbReference type="EMBL" id="KAK2876245.1"/>
    </source>
</evidence>
<gene>
    <name evidence="1" type="ORF">Q8A67_020341</name>
</gene>
<accession>A0AA88TFA7</accession>
<evidence type="ECO:0000313" key="2">
    <source>
        <dbReference type="Proteomes" id="UP001187343"/>
    </source>
</evidence>
<protein>
    <submittedName>
        <fullName evidence="1">Uncharacterized protein</fullName>
    </submittedName>
</protein>
<dbReference type="Proteomes" id="UP001187343">
    <property type="component" value="Unassembled WGS sequence"/>
</dbReference>
<dbReference type="AlphaFoldDB" id="A0AA88TFA7"/>